<evidence type="ECO:0000256" key="1">
    <source>
        <dbReference type="ARBA" id="ARBA00004123"/>
    </source>
</evidence>
<dbReference type="OrthoDB" id="3980139at2759"/>
<dbReference type="PANTHER" id="PTHR47782:SF10">
    <property type="entry name" value="PROTEIN SIP4"/>
    <property type="match status" value="1"/>
</dbReference>
<dbReference type="PROSITE" id="PS50048">
    <property type="entry name" value="ZN2_CY6_FUNGAL_2"/>
    <property type="match status" value="1"/>
</dbReference>
<proteinExistence type="predicted"/>
<dbReference type="InterPro" id="IPR001138">
    <property type="entry name" value="Zn2Cys6_DnaBD"/>
</dbReference>
<evidence type="ECO:0000313" key="10">
    <source>
        <dbReference type="Proteomes" id="UP000094389"/>
    </source>
</evidence>
<dbReference type="GO" id="GO:0045944">
    <property type="term" value="P:positive regulation of transcription by RNA polymerase II"/>
    <property type="evidence" value="ECO:0007669"/>
    <property type="project" value="TreeGrafter"/>
</dbReference>
<feature type="non-terminal residue" evidence="9">
    <location>
        <position position="61"/>
    </location>
</feature>
<keyword evidence="2" id="KW-0479">Metal-binding</keyword>
<keyword evidence="7" id="KW-0539">Nucleus</keyword>
<dbReference type="PRINTS" id="PR00054">
    <property type="entry name" value="FUNGALZNCYS"/>
</dbReference>
<keyword evidence="3" id="KW-0862">Zinc</keyword>
<dbReference type="CDD" id="cd00067">
    <property type="entry name" value="GAL4"/>
    <property type="match status" value="1"/>
</dbReference>
<dbReference type="GeneID" id="30986694"/>
<dbReference type="Proteomes" id="UP000094389">
    <property type="component" value="Unassembled WGS sequence"/>
</dbReference>
<dbReference type="GO" id="GO:0000981">
    <property type="term" value="F:DNA-binding transcription factor activity, RNA polymerase II-specific"/>
    <property type="evidence" value="ECO:0007669"/>
    <property type="project" value="InterPro"/>
</dbReference>
<evidence type="ECO:0000256" key="3">
    <source>
        <dbReference type="ARBA" id="ARBA00022833"/>
    </source>
</evidence>
<evidence type="ECO:0000256" key="2">
    <source>
        <dbReference type="ARBA" id="ARBA00022723"/>
    </source>
</evidence>
<organism evidence="9 10">
    <name type="scientific">Cyberlindnera jadinii (strain ATCC 18201 / CBS 1600 / BCRC 20928 / JCM 3617 / NBRC 0987 / NRRL Y-1542)</name>
    <name type="common">Torula yeast</name>
    <name type="synonym">Candida utilis</name>
    <dbReference type="NCBI Taxonomy" id="983966"/>
    <lineage>
        <taxon>Eukaryota</taxon>
        <taxon>Fungi</taxon>
        <taxon>Dikarya</taxon>
        <taxon>Ascomycota</taxon>
        <taxon>Saccharomycotina</taxon>
        <taxon>Saccharomycetes</taxon>
        <taxon>Phaffomycetales</taxon>
        <taxon>Phaffomycetaceae</taxon>
        <taxon>Cyberlindnera</taxon>
    </lineage>
</organism>
<dbReference type="GO" id="GO:0008270">
    <property type="term" value="F:zinc ion binding"/>
    <property type="evidence" value="ECO:0007669"/>
    <property type="project" value="InterPro"/>
</dbReference>
<keyword evidence="5" id="KW-0238">DNA-binding</keyword>
<dbReference type="PROSITE" id="PS00463">
    <property type="entry name" value="ZN2_CY6_FUNGAL_1"/>
    <property type="match status" value="1"/>
</dbReference>
<dbReference type="InterPro" id="IPR020448">
    <property type="entry name" value="Maltose_ferment_reg_DNA-bd"/>
</dbReference>
<protein>
    <recommendedName>
        <fullName evidence="8">Zn(2)-C6 fungal-type domain-containing protein</fullName>
    </recommendedName>
</protein>
<feature type="non-terminal residue" evidence="9">
    <location>
        <position position="1"/>
    </location>
</feature>
<keyword evidence="10" id="KW-1185">Reference proteome</keyword>
<dbReference type="STRING" id="983966.A0A1E4S4S6"/>
<comment type="subcellular location">
    <subcellularLocation>
        <location evidence="1">Nucleus</location>
    </subcellularLocation>
</comment>
<reference evidence="9 10" key="1">
    <citation type="journal article" date="2016" name="Proc. Natl. Acad. Sci. U.S.A.">
        <title>Comparative genomics of biotechnologically important yeasts.</title>
        <authorList>
            <person name="Riley R."/>
            <person name="Haridas S."/>
            <person name="Wolfe K.H."/>
            <person name="Lopes M.R."/>
            <person name="Hittinger C.T."/>
            <person name="Goeker M."/>
            <person name="Salamov A.A."/>
            <person name="Wisecaver J.H."/>
            <person name="Long T.M."/>
            <person name="Calvey C.H."/>
            <person name="Aerts A.L."/>
            <person name="Barry K.W."/>
            <person name="Choi C."/>
            <person name="Clum A."/>
            <person name="Coughlan A.Y."/>
            <person name="Deshpande S."/>
            <person name="Douglass A.P."/>
            <person name="Hanson S.J."/>
            <person name="Klenk H.-P."/>
            <person name="LaButti K.M."/>
            <person name="Lapidus A."/>
            <person name="Lindquist E.A."/>
            <person name="Lipzen A.M."/>
            <person name="Meier-Kolthoff J.P."/>
            <person name="Ohm R.A."/>
            <person name="Otillar R.P."/>
            <person name="Pangilinan J.L."/>
            <person name="Peng Y."/>
            <person name="Rokas A."/>
            <person name="Rosa C.A."/>
            <person name="Scheuner C."/>
            <person name="Sibirny A.A."/>
            <person name="Slot J.C."/>
            <person name="Stielow J.B."/>
            <person name="Sun H."/>
            <person name="Kurtzman C.P."/>
            <person name="Blackwell M."/>
            <person name="Grigoriev I.V."/>
            <person name="Jeffries T.W."/>
        </authorList>
    </citation>
    <scope>NUCLEOTIDE SEQUENCE [LARGE SCALE GENOMIC DNA]</scope>
    <source>
        <strain evidence="10">ATCC 18201 / CBS 1600 / BCRC 20928 / JCM 3617 / NBRC 0987 / NRRL Y-1542</strain>
    </source>
</reference>
<dbReference type="GO" id="GO:0043565">
    <property type="term" value="F:sequence-specific DNA binding"/>
    <property type="evidence" value="ECO:0007669"/>
    <property type="project" value="TreeGrafter"/>
</dbReference>
<evidence type="ECO:0000256" key="5">
    <source>
        <dbReference type="ARBA" id="ARBA00023125"/>
    </source>
</evidence>
<dbReference type="RefSeq" id="XP_020071568.1">
    <property type="nucleotide sequence ID" value="XM_020212298.1"/>
</dbReference>
<evidence type="ECO:0000259" key="8">
    <source>
        <dbReference type="PROSITE" id="PS50048"/>
    </source>
</evidence>
<dbReference type="AlphaFoldDB" id="A0A1E4S4S6"/>
<dbReference type="InterPro" id="IPR036864">
    <property type="entry name" value="Zn2-C6_fun-type_DNA-bd_sf"/>
</dbReference>
<name>A0A1E4S4S6_CYBJN</name>
<evidence type="ECO:0000256" key="7">
    <source>
        <dbReference type="ARBA" id="ARBA00023242"/>
    </source>
</evidence>
<evidence type="ECO:0000256" key="4">
    <source>
        <dbReference type="ARBA" id="ARBA00023015"/>
    </source>
</evidence>
<dbReference type="SUPFAM" id="SSF57701">
    <property type="entry name" value="Zn2/Cys6 DNA-binding domain"/>
    <property type="match status" value="1"/>
</dbReference>
<feature type="domain" description="Zn(2)-C6 fungal-type" evidence="8">
    <location>
        <begin position="10"/>
        <end position="40"/>
    </location>
</feature>
<sequence>NAGLTRTSQACDRCRIKKIKCDGKIPSCTNCLNIGYNCQTSDKLTRRAFPRGYTENLEKNL</sequence>
<dbReference type="EMBL" id="KV453928">
    <property type="protein sequence ID" value="ODV74529.1"/>
    <property type="molecule type" value="Genomic_DNA"/>
</dbReference>
<dbReference type="Gene3D" id="4.10.240.10">
    <property type="entry name" value="Zn(2)-C6 fungal-type DNA-binding domain"/>
    <property type="match status" value="1"/>
</dbReference>
<dbReference type="PANTHER" id="PTHR47782">
    <property type="entry name" value="ZN(II)2CYS6 TRANSCRIPTION FACTOR (EUROFUNG)-RELATED"/>
    <property type="match status" value="1"/>
</dbReference>
<dbReference type="SMART" id="SM00066">
    <property type="entry name" value="GAL4"/>
    <property type="match status" value="1"/>
</dbReference>
<accession>A0A1E4S4S6</accession>
<dbReference type="Pfam" id="PF00172">
    <property type="entry name" value="Zn_clus"/>
    <property type="match status" value="1"/>
</dbReference>
<evidence type="ECO:0000256" key="6">
    <source>
        <dbReference type="ARBA" id="ARBA00023163"/>
    </source>
</evidence>
<keyword evidence="4" id="KW-0805">Transcription regulation</keyword>
<keyword evidence="6" id="KW-0804">Transcription</keyword>
<dbReference type="InterPro" id="IPR052202">
    <property type="entry name" value="Yeast_MetPath_Reg"/>
</dbReference>
<gene>
    <name evidence="9" type="ORF">CYBJADRAFT_119753</name>
</gene>
<evidence type="ECO:0000313" key="9">
    <source>
        <dbReference type="EMBL" id="ODV74529.1"/>
    </source>
</evidence>
<dbReference type="GO" id="GO:0005634">
    <property type="term" value="C:nucleus"/>
    <property type="evidence" value="ECO:0007669"/>
    <property type="project" value="UniProtKB-SubCell"/>
</dbReference>